<proteinExistence type="predicted"/>
<organism evidence="2 3">
    <name type="scientific">Gordonia amicalis</name>
    <dbReference type="NCBI Taxonomy" id="89053"/>
    <lineage>
        <taxon>Bacteria</taxon>
        <taxon>Bacillati</taxon>
        <taxon>Actinomycetota</taxon>
        <taxon>Actinomycetes</taxon>
        <taxon>Mycobacteriales</taxon>
        <taxon>Gordoniaceae</taxon>
        <taxon>Gordonia</taxon>
    </lineage>
</organism>
<evidence type="ECO:0000313" key="2">
    <source>
        <dbReference type="EMBL" id="MDV6306960.1"/>
    </source>
</evidence>
<feature type="transmembrane region" description="Helical" evidence="1">
    <location>
        <begin position="50"/>
        <end position="69"/>
    </location>
</feature>
<keyword evidence="1" id="KW-0812">Transmembrane</keyword>
<accession>A0ABU4DB55</accession>
<protein>
    <submittedName>
        <fullName evidence="2">Uncharacterized protein</fullName>
    </submittedName>
</protein>
<comment type="caution">
    <text evidence="2">The sequence shown here is derived from an EMBL/GenBank/DDBJ whole genome shotgun (WGS) entry which is preliminary data.</text>
</comment>
<feature type="transmembrane region" description="Helical" evidence="1">
    <location>
        <begin position="76"/>
        <end position="96"/>
    </location>
</feature>
<name>A0ABU4DB55_9ACTN</name>
<reference evidence="2 3" key="1">
    <citation type="submission" date="2023-10" db="EMBL/GenBank/DDBJ databases">
        <title>Development of a sustainable strategy for remediation of hydrocarbon-contaminated territories based on the waste exchange concept.</title>
        <authorList>
            <person name="Krivoruchko A."/>
        </authorList>
    </citation>
    <scope>NUCLEOTIDE SEQUENCE [LARGE SCALE GENOMIC DNA]</scope>
    <source>
        <strain evidence="2 3">IEGM 1266</strain>
    </source>
</reference>
<keyword evidence="1" id="KW-0472">Membrane</keyword>
<sequence length="97" mass="9690">MKLSGLLADPRFWQTATLATPVSMAASIFVFVAFAGVADLVDSSSDASSGWMFGIAVGALIVIACLLGLRRTPRSSGAACGVAVAGLLVGYVGLVAG</sequence>
<keyword evidence="1" id="KW-1133">Transmembrane helix</keyword>
<evidence type="ECO:0000256" key="1">
    <source>
        <dbReference type="SAM" id="Phobius"/>
    </source>
</evidence>
<dbReference type="EMBL" id="JAWLKI010000005">
    <property type="protein sequence ID" value="MDV6306960.1"/>
    <property type="molecule type" value="Genomic_DNA"/>
</dbReference>
<dbReference type="Proteomes" id="UP001185779">
    <property type="component" value="Unassembled WGS sequence"/>
</dbReference>
<feature type="transmembrane region" description="Helical" evidence="1">
    <location>
        <begin position="12"/>
        <end position="38"/>
    </location>
</feature>
<evidence type="ECO:0000313" key="3">
    <source>
        <dbReference type="Proteomes" id="UP001185779"/>
    </source>
</evidence>
<keyword evidence="3" id="KW-1185">Reference proteome</keyword>
<gene>
    <name evidence="2" type="ORF">R3P94_06335</name>
</gene>
<dbReference type="RefSeq" id="WP_006436141.1">
    <property type="nucleotide sequence ID" value="NZ_JAAXON010000011.1"/>
</dbReference>